<feature type="region of interest" description="Disordered" evidence="1">
    <location>
        <begin position="1937"/>
        <end position="2151"/>
    </location>
</feature>
<feature type="domain" description="DUF4758" evidence="2">
    <location>
        <begin position="1650"/>
        <end position="1710"/>
    </location>
</feature>
<proteinExistence type="predicted"/>
<evidence type="ECO:0000256" key="1">
    <source>
        <dbReference type="SAM" id="MobiDB-lite"/>
    </source>
</evidence>
<feature type="compositionally biased region" description="Polar residues" evidence="1">
    <location>
        <begin position="2054"/>
        <end position="2079"/>
    </location>
</feature>
<feature type="compositionally biased region" description="Basic and acidic residues" evidence="1">
    <location>
        <begin position="2662"/>
        <end position="2676"/>
    </location>
</feature>
<feature type="compositionally biased region" description="Low complexity" evidence="1">
    <location>
        <begin position="570"/>
        <end position="581"/>
    </location>
</feature>
<feature type="compositionally biased region" description="Polar residues" evidence="1">
    <location>
        <begin position="2180"/>
        <end position="2190"/>
    </location>
</feature>
<feature type="region of interest" description="Disordered" evidence="1">
    <location>
        <begin position="1425"/>
        <end position="1447"/>
    </location>
</feature>
<feature type="region of interest" description="Disordered" evidence="1">
    <location>
        <begin position="754"/>
        <end position="820"/>
    </location>
</feature>
<feature type="region of interest" description="Disordered" evidence="1">
    <location>
        <begin position="563"/>
        <end position="582"/>
    </location>
</feature>
<feature type="compositionally biased region" description="Basic residues" evidence="1">
    <location>
        <begin position="2685"/>
        <end position="2694"/>
    </location>
</feature>
<feature type="region of interest" description="Disordered" evidence="1">
    <location>
        <begin position="2662"/>
        <end position="2701"/>
    </location>
</feature>
<name>A0ABR1AZ65_POLSC</name>
<keyword evidence="4" id="KW-1185">Reference proteome</keyword>
<feature type="compositionally biased region" description="Polar residues" evidence="1">
    <location>
        <begin position="1123"/>
        <end position="1143"/>
    </location>
</feature>
<feature type="region of interest" description="Disordered" evidence="1">
    <location>
        <begin position="2805"/>
        <end position="2855"/>
    </location>
</feature>
<feature type="compositionally biased region" description="Low complexity" evidence="1">
    <location>
        <begin position="1056"/>
        <end position="1079"/>
    </location>
</feature>
<feature type="compositionally biased region" description="Acidic residues" evidence="1">
    <location>
        <begin position="1756"/>
        <end position="1777"/>
    </location>
</feature>
<feature type="compositionally biased region" description="Low complexity" evidence="1">
    <location>
        <begin position="2325"/>
        <end position="2344"/>
    </location>
</feature>
<feature type="region of interest" description="Disordered" evidence="1">
    <location>
        <begin position="1055"/>
        <end position="1079"/>
    </location>
</feature>
<feature type="compositionally biased region" description="Acidic residues" evidence="1">
    <location>
        <begin position="2108"/>
        <end position="2130"/>
    </location>
</feature>
<feature type="compositionally biased region" description="Low complexity" evidence="1">
    <location>
        <begin position="800"/>
        <end position="820"/>
    </location>
</feature>
<feature type="compositionally biased region" description="Acidic residues" evidence="1">
    <location>
        <begin position="959"/>
        <end position="968"/>
    </location>
</feature>
<feature type="domain" description="DUF4758" evidence="2">
    <location>
        <begin position="1348"/>
        <end position="1405"/>
    </location>
</feature>
<feature type="region of interest" description="Disordered" evidence="1">
    <location>
        <begin position="1872"/>
        <end position="1908"/>
    </location>
</feature>
<protein>
    <recommendedName>
        <fullName evidence="2">DUF4758 domain-containing protein</fullName>
    </recommendedName>
</protein>
<feature type="compositionally biased region" description="Low complexity" evidence="1">
    <location>
        <begin position="1884"/>
        <end position="1908"/>
    </location>
</feature>
<dbReference type="Proteomes" id="UP001359485">
    <property type="component" value="Unassembled WGS sequence"/>
</dbReference>
<feature type="compositionally biased region" description="Basic and acidic residues" evidence="1">
    <location>
        <begin position="2812"/>
        <end position="2821"/>
    </location>
</feature>
<dbReference type="InterPro" id="IPR031866">
    <property type="entry name" value="DUF4758"/>
</dbReference>
<comment type="caution">
    <text evidence="3">The sequence shown here is derived from an EMBL/GenBank/DDBJ whole genome shotgun (WGS) entry which is preliminary data.</text>
</comment>
<sequence>MCLTSLRNPLRGKKKKKKKLTEKDLVPVMVRGYLSYPLASYTTVLFIDNIDDETGNGRSARPSGVITSTARTFVHGGTTTEYGTQVIGTTLDHGKYYAQIVQTSSRIYFGSQEKSATKSTTDDRAYYKSRYIGLPQNVDNYIHSSFFLNFQPSEPVFIYPTRGVSGGLRSENREYSTGGRANIRLLKDEGQVVEKKHFEQGTTSNRDGKEIFITQSSSNGGQHQQQQQPQQFQILSKGNGERALLENLIRLEKVDPLSKRLIDEIRATKSFSNQLPTVTIRHDFAPSGFSVSSEEEREEKVIKTEKSKFRSGKSLVNKPVEKKYDTVTYLGFADFVTTVGSTVIVFMPSTRTGGQSVAKETFTIQQSSSQKVDADVKTTIKTFLSHGPGMVTKTIPGHSLSMQTSLPTLVADRQSKALGQEVELKTLVLSDDQFVLESPSFSTQFVEHTEDLIEPSETMTYSVGSKSTQAPTEPLATFATTVTRTFNTGGSDKPLGLLKSIGGTKAYNGTTTHFTSLVYGTYVDGSYAQILKTSSSVFYLIESPGSISATVVLDSLSTDSVEVKTDEPQVTDTTTDVTDTTSLTNEADDELLETSDHDYNDDDKSITSEGVTGAAVINEVDKARKIKYNAKEQSLGGGKSEESYEKGEVFQTTTDELITRYVPSTVYKTFTYLTTFFIPSDDTTTTSIRSREVVTSDINLITKIIDPNLVSKEVFATSSILIPTKSNDVDADVDDEEFRLPPVRLLAPEEDVVIEETEDEERPETTTSVDEETTTEESARETTTTEESNFTTDVPEDSDSTPLDTTTETVPETSTVPLTTEETLTTVRDEEDSEEEVKSKDAEVSKAVDEDNVEVEVIYKTLFTTYTYLTTFFHESTTSISSSEVVVTNIVTSTLNIPSFQATTVKKLPQSTAVLQGAVEATKLAGSVEGDEKGEKEEDEESWTPTTVIHSGSETKFFDDEDEEEDESSVTLSPSKEISEDEVTATPALKTLYTTYTYYTTLFDEGSTEVKSRIEVVTNVVGPNSVSVLPSSILQNEELFKSKFEMLLREQQALRASTQGSGSPSSSNAQGSYSQSSASGKASTIRSSVLYSTINPSSSVHRFSQASIQPTSTFPSKLKSDSARPNSSRGSFQNGIQNSSIRPSASVRAKYGTFTRKYKGLNPGETIREVGPSENDEDNSVTRLIIKGDKKDRTVIRKRIRTKARLVPRPTDVDQSVGVTTLHLDPSPAQDDTVLLQTMVTDVKSSSSSGGRRQIRIAPPEPIERIGEYYYDDQISSESNTDEIEPSPTLVLQTSYTTFTYFTTVYKGTSSSDVISRLETVTNIVTETVKPEFLSTQDISPEDATLPITYFTTFTYWTTLYKDGNTIITSREETVSNVVTPSIQPSSTSLVEKTETQVLGTVVTSIPSETVRPSIFVPGFIPAATPEPVTEPAEAETPEPPVNSNPLDGVTGVLINKDGLGGKLEPTTYYTTYTYFTTSYVGDKTELKSRLETVTNVVTPTPSISEIVENDLQTGRAINSASVNVISKSVEGKDNVDNPFQTGLLSTVVSTSVEDGKTTLYSTDIFGTFIDGLYAKVLESTTRVVSAEEIAPTTSSEIQKTGVVSVNEGRIVDADGISTTFFTTKAIGTSIEQLYAQVVESTTSVLVDNEKKSALAGLNENQDENSLKTGLIQLTEGSIIQDGTTTLYESRLIGKFVDGNYIQVVESTSSYKIEPSVAPSVTIKSDVTQTSVFELTSTSPSTLEGSIVDDVKLSEEEGEHEGDEEGEEEEEEEDGDDEKDKGRVKSRLTFQAKKRTFTPVIRPFASRNRPTFLPKKKPLGTTGAQTITRANFTPTITATLATKTEGFTSRNRFGTGRKSSALSFSSEVKPTVSSSSRKFGRTRSSFSSPTISSSFTPGRGRSSSVRVSVTPTLNLNSARTRGNFRASSSRAFNFDNTVIRPSLPGSRSRIRPTVSGLPNRGLSSQTASTNPPNDKNNDLTTVVTEEDEGSFTVEEDGTPVTTTVAPTTEDPNLARRNNNPLLRFRRPLLPRASTTTTTPKPPTTPAPRRGILSGRNNKLTTAPNVTPRASSRPQVNIGRTNLPGRSRPQNNLFPPRGLFKKPTPQEVEKEEEEVFDEEEETEIENEDNNFDESSAKEIEVEEEVKRSDKNVRDRTFNPVQIRPFNFQRRSKRQAVEYGSRNKQLSDTSSYRYRRPKVKQAQVQERIDYYDEEYIPPSESPKTSRTGRIYTPRTRSQTQTTNPPVQPRIRPTTASSQSSARAPFTLREKEQSPNPRTTNFRRGQNTSTRRKTSSFKGTEAPTSRKSTRRGQTQNQALNDLTRSNQRRGYSNGRRTSSSRTRAGRFGEAEDPFTYQPSTFDGTITVTHKIPSEVTIPIVSGKVTEYRNVITAKPSIEVLGPHEYTVTSTNGGTVLFLNREVTETLNNGVTEVTKFIVHETPTTSIVFTPTTIRGRKTSFSHIIPSTVYDVEKIITTVQPQISPNAPLANILLSQLLLGNLNVPVPPNQPLGIPQPLRLPQQPTAVTPTTEYKTRTTTYVTSVTDQISTVLPITFRGKEILTTIVDNTVNVITATEYITDTLVVTPTLNANQQINSLLLPALLQAQLLNPNQQGTPPQLPIPGFTQLPFTPPLGLDQLKFDALQQQEIKIEDLTDDKAKLSRDNDIRLERESDSGHLEGDVEGIGISHKPKSRKKSDNKKLEPEPSKEIVTLYVSGRRPGEFSTILSTVTVGETSVAVRKREAALDDIDRLAVDATEVKQVQVLASKRLTLDDDKSEPSYLDLYVTPGTPELVLPVASTEFNSETQSLESVLGDVSKHVTDRGKPTSSTKARVKPTRNDYQKNPKKSGVKTKATKEVF</sequence>
<feature type="compositionally biased region" description="Low complexity" evidence="1">
    <location>
        <begin position="781"/>
        <end position="792"/>
    </location>
</feature>
<dbReference type="EMBL" id="JAWJWF010000006">
    <property type="protein sequence ID" value="KAK6631653.1"/>
    <property type="molecule type" value="Genomic_DNA"/>
</dbReference>
<feature type="compositionally biased region" description="Low complexity" evidence="1">
    <location>
        <begin position="1998"/>
        <end position="2008"/>
    </location>
</feature>
<accession>A0ABR1AZ65</accession>
<organism evidence="3 4">
    <name type="scientific">Polyplax serrata</name>
    <name type="common">Common mouse louse</name>
    <dbReference type="NCBI Taxonomy" id="468196"/>
    <lineage>
        <taxon>Eukaryota</taxon>
        <taxon>Metazoa</taxon>
        <taxon>Ecdysozoa</taxon>
        <taxon>Arthropoda</taxon>
        <taxon>Hexapoda</taxon>
        <taxon>Insecta</taxon>
        <taxon>Pterygota</taxon>
        <taxon>Neoptera</taxon>
        <taxon>Paraneoptera</taxon>
        <taxon>Psocodea</taxon>
        <taxon>Troctomorpha</taxon>
        <taxon>Phthiraptera</taxon>
        <taxon>Anoplura</taxon>
        <taxon>Polyplacidae</taxon>
        <taxon>Polyplax</taxon>
    </lineage>
</organism>
<feature type="region of interest" description="Disordered" evidence="1">
    <location>
        <begin position="925"/>
        <end position="980"/>
    </location>
</feature>
<feature type="compositionally biased region" description="Polar residues" evidence="1">
    <location>
        <begin position="943"/>
        <end position="954"/>
    </location>
</feature>
<dbReference type="PANTHER" id="PTHR39072:SF2">
    <property type="match status" value="1"/>
</dbReference>
<feature type="compositionally biased region" description="Polar residues" evidence="1">
    <location>
        <begin position="1101"/>
        <end position="1115"/>
    </location>
</feature>
<dbReference type="Pfam" id="PF15950">
    <property type="entry name" value="DUF4758"/>
    <property type="match status" value="6"/>
</dbReference>
<feature type="domain" description="DUF4758" evidence="2">
    <location>
        <begin position="456"/>
        <end position="536"/>
    </location>
</feature>
<feature type="compositionally biased region" description="Acidic residues" evidence="1">
    <location>
        <begin position="1984"/>
        <end position="1997"/>
    </location>
</feature>
<feature type="compositionally biased region" description="Polar residues" evidence="1">
    <location>
        <begin position="2232"/>
        <end position="2242"/>
    </location>
</feature>
<feature type="compositionally biased region" description="Basic and acidic residues" evidence="1">
    <location>
        <begin position="2133"/>
        <end position="2151"/>
    </location>
</feature>
<feature type="compositionally biased region" description="Low complexity" evidence="1">
    <location>
        <begin position="2029"/>
        <end position="2038"/>
    </location>
</feature>
<feature type="compositionally biased region" description="Polar residues" evidence="1">
    <location>
        <begin position="1961"/>
        <end position="1983"/>
    </location>
</feature>
<feature type="domain" description="DUF4758" evidence="2">
    <location>
        <begin position="1466"/>
        <end position="1582"/>
    </location>
</feature>
<feature type="region of interest" description="Disordered" evidence="1">
    <location>
        <begin position="1736"/>
        <end position="1787"/>
    </location>
</feature>
<dbReference type="PANTHER" id="PTHR39072">
    <property type="entry name" value="RE48511P"/>
    <property type="match status" value="1"/>
</dbReference>
<feature type="region of interest" description="Disordered" evidence="1">
    <location>
        <begin position="1101"/>
        <end position="1144"/>
    </location>
</feature>
<feature type="compositionally biased region" description="Polar residues" evidence="1">
    <location>
        <begin position="2271"/>
        <end position="2286"/>
    </location>
</feature>
<evidence type="ECO:0000313" key="4">
    <source>
        <dbReference type="Proteomes" id="UP001359485"/>
    </source>
</evidence>
<gene>
    <name evidence="3" type="ORF">RUM44_006182</name>
</gene>
<feature type="domain" description="DUF4758" evidence="2">
    <location>
        <begin position="990"/>
        <end position="1088"/>
    </location>
</feature>
<evidence type="ECO:0000259" key="2">
    <source>
        <dbReference type="Pfam" id="PF15950"/>
    </source>
</evidence>
<reference evidence="3 4" key="1">
    <citation type="submission" date="2023-09" db="EMBL/GenBank/DDBJ databases">
        <title>Genomes of two closely related lineages of the louse Polyplax serrata with different host specificities.</title>
        <authorList>
            <person name="Martinu J."/>
            <person name="Tarabai H."/>
            <person name="Stefka J."/>
            <person name="Hypsa V."/>
        </authorList>
    </citation>
    <scope>NUCLEOTIDE SEQUENCE [LARGE SCALE GENOMIC DNA]</scope>
    <source>
        <strain evidence="3">98ZLc_SE</strain>
    </source>
</reference>
<feature type="domain" description="DUF4758" evidence="2">
    <location>
        <begin position="1590"/>
        <end position="1644"/>
    </location>
</feature>
<feature type="compositionally biased region" description="Polar residues" evidence="1">
    <location>
        <begin position="2293"/>
        <end position="2322"/>
    </location>
</feature>
<feature type="region of interest" description="Disordered" evidence="1">
    <location>
        <begin position="2164"/>
        <end position="2352"/>
    </location>
</feature>
<evidence type="ECO:0000313" key="3">
    <source>
        <dbReference type="EMBL" id="KAK6631653.1"/>
    </source>
</evidence>